<accession>A0A3B0TWJ9</accession>
<feature type="domain" description="Rhodanese" evidence="1">
    <location>
        <begin position="57"/>
        <end position="147"/>
    </location>
</feature>
<protein>
    <recommendedName>
        <fullName evidence="1">Rhodanese domain-containing protein</fullName>
    </recommendedName>
</protein>
<dbReference type="PANTHER" id="PTHR44086:SF10">
    <property type="entry name" value="THIOSULFATE SULFURTRANSFERASE_RHODANESE-LIKE DOMAIN-CONTAINING PROTEIN 3"/>
    <property type="match status" value="1"/>
</dbReference>
<dbReference type="Pfam" id="PF00581">
    <property type="entry name" value="Rhodanese"/>
    <property type="match status" value="1"/>
</dbReference>
<sequence>MEVKLHRGNSILLLITALSFISLRVPAQVKSKSEIIDTAKAKAKHISIAQLKQKIKSGKDFFLIDVRTEKEYLAGHIGGALWIPRGKLEFGILGLSRQAGADIVLYCRSGARSSLAALALNEMGFIKTVSLKGGFKHWVEEGNTAYNMHGEFRVVNYLKKERK</sequence>
<dbReference type="CDD" id="cd00158">
    <property type="entry name" value="RHOD"/>
    <property type="match status" value="1"/>
</dbReference>
<dbReference type="PROSITE" id="PS50206">
    <property type="entry name" value="RHODANESE_3"/>
    <property type="match status" value="1"/>
</dbReference>
<reference evidence="2" key="1">
    <citation type="submission" date="2018-06" db="EMBL/GenBank/DDBJ databases">
        <authorList>
            <person name="Zhirakovskaya E."/>
        </authorList>
    </citation>
    <scope>NUCLEOTIDE SEQUENCE</scope>
</reference>
<gene>
    <name evidence="2" type="ORF">MNBD_BACTEROID01-1683</name>
</gene>
<name>A0A3B0TWJ9_9ZZZZ</name>
<dbReference type="EMBL" id="UOEP01000171">
    <property type="protein sequence ID" value="VAW22408.1"/>
    <property type="molecule type" value="Genomic_DNA"/>
</dbReference>
<dbReference type="PANTHER" id="PTHR44086">
    <property type="entry name" value="THIOSULFATE SULFURTRANSFERASE RDL2, MITOCHONDRIAL-RELATED"/>
    <property type="match status" value="1"/>
</dbReference>
<organism evidence="2">
    <name type="scientific">hydrothermal vent metagenome</name>
    <dbReference type="NCBI Taxonomy" id="652676"/>
    <lineage>
        <taxon>unclassified sequences</taxon>
        <taxon>metagenomes</taxon>
        <taxon>ecological metagenomes</taxon>
    </lineage>
</organism>
<dbReference type="InterPro" id="IPR001763">
    <property type="entry name" value="Rhodanese-like_dom"/>
</dbReference>
<dbReference type="AlphaFoldDB" id="A0A3B0TWJ9"/>
<dbReference type="SMART" id="SM00450">
    <property type="entry name" value="RHOD"/>
    <property type="match status" value="1"/>
</dbReference>
<evidence type="ECO:0000259" key="1">
    <source>
        <dbReference type="PROSITE" id="PS50206"/>
    </source>
</evidence>
<proteinExistence type="predicted"/>
<dbReference type="SUPFAM" id="SSF52821">
    <property type="entry name" value="Rhodanese/Cell cycle control phosphatase"/>
    <property type="match status" value="1"/>
</dbReference>
<dbReference type="InterPro" id="IPR036873">
    <property type="entry name" value="Rhodanese-like_dom_sf"/>
</dbReference>
<dbReference type="Gene3D" id="3.40.250.10">
    <property type="entry name" value="Rhodanese-like domain"/>
    <property type="match status" value="1"/>
</dbReference>
<evidence type="ECO:0000313" key="2">
    <source>
        <dbReference type="EMBL" id="VAW22408.1"/>
    </source>
</evidence>
<dbReference type="GO" id="GO:0004792">
    <property type="term" value="F:thiosulfate-cyanide sulfurtransferase activity"/>
    <property type="evidence" value="ECO:0007669"/>
    <property type="project" value="TreeGrafter"/>
</dbReference>